<sequence length="95" mass="10790">MPLITWPLFAEQKMNAVLLTNGLKVALRPKLNDEGIVEKEEIAKVVKCLMEGEEGKEMCERMRNLRDFATNALKDGSSAQTLLQLASHWENFSRI</sequence>
<dbReference type="EMBL" id="KQ483889">
    <property type="protein sequence ID" value="KYP39673.1"/>
    <property type="molecule type" value="Genomic_DNA"/>
</dbReference>
<dbReference type="Gene3D" id="3.40.50.2000">
    <property type="entry name" value="Glycogen Phosphorylase B"/>
    <property type="match status" value="1"/>
</dbReference>
<keyword evidence="2" id="KW-1185">Reference proteome</keyword>
<dbReference type="EC" id="2.4.1.218" evidence="1"/>
<dbReference type="PANTHER" id="PTHR48045">
    <property type="entry name" value="UDP-GLYCOSYLTRANSFERASE 72B1"/>
    <property type="match status" value="1"/>
</dbReference>
<keyword evidence="1" id="KW-0808">Transferase</keyword>
<accession>A0A151RB16</accession>
<dbReference type="STRING" id="3821.A0A151RB16"/>
<dbReference type="OMA" id="SHASMCE"/>
<evidence type="ECO:0000313" key="1">
    <source>
        <dbReference type="EMBL" id="KYP39673.1"/>
    </source>
</evidence>
<dbReference type="SUPFAM" id="SSF53756">
    <property type="entry name" value="UDP-Glycosyltransferase/glycogen phosphorylase"/>
    <property type="match status" value="1"/>
</dbReference>
<dbReference type="Gramene" id="C.cajan_36533.t">
    <property type="protein sequence ID" value="C.cajan_36533.t.cds1"/>
    <property type="gene ID" value="C.cajan_36533"/>
</dbReference>
<reference evidence="1" key="1">
    <citation type="journal article" date="2012" name="Nat. Biotechnol.">
        <title>Draft genome sequence of pigeonpea (Cajanus cajan), an orphan legume crop of resource-poor farmers.</title>
        <authorList>
            <person name="Varshney R.K."/>
            <person name="Chen W."/>
            <person name="Li Y."/>
            <person name="Bharti A.K."/>
            <person name="Saxena R.K."/>
            <person name="Schlueter J.A."/>
            <person name="Donoghue M.T."/>
            <person name="Azam S."/>
            <person name="Fan G."/>
            <person name="Whaley A.M."/>
            <person name="Farmer A.D."/>
            <person name="Sheridan J."/>
            <person name="Iwata A."/>
            <person name="Tuteja R."/>
            <person name="Penmetsa R.V."/>
            <person name="Wu W."/>
            <person name="Upadhyaya H.D."/>
            <person name="Yang S.P."/>
            <person name="Shah T."/>
            <person name="Saxena K.B."/>
            <person name="Michael T."/>
            <person name="McCombie W.R."/>
            <person name="Yang B."/>
            <person name="Zhang G."/>
            <person name="Yang H."/>
            <person name="Wang J."/>
            <person name="Spillane C."/>
            <person name="Cook D.R."/>
            <person name="May G.D."/>
            <person name="Xu X."/>
            <person name="Jackson S.A."/>
        </authorList>
    </citation>
    <scope>NUCLEOTIDE SEQUENCE [LARGE SCALE GENOMIC DNA]</scope>
</reference>
<keyword evidence="1" id="KW-0328">Glycosyltransferase</keyword>
<dbReference type="Proteomes" id="UP000075243">
    <property type="component" value="Unassembled WGS sequence"/>
</dbReference>
<proteinExistence type="predicted"/>
<protein>
    <submittedName>
        <fullName evidence="1">Hydroquinone glucosyltransferase</fullName>
        <ecNumber evidence="1">2.4.1.218</ecNumber>
    </submittedName>
</protein>
<organism evidence="1 2">
    <name type="scientific">Cajanus cajan</name>
    <name type="common">Pigeon pea</name>
    <name type="synonym">Cajanus indicus</name>
    <dbReference type="NCBI Taxonomy" id="3821"/>
    <lineage>
        <taxon>Eukaryota</taxon>
        <taxon>Viridiplantae</taxon>
        <taxon>Streptophyta</taxon>
        <taxon>Embryophyta</taxon>
        <taxon>Tracheophyta</taxon>
        <taxon>Spermatophyta</taxon>
        <taxon>Magnoliopsida</taxon>
        <taxon>eudicotyledons</taxon>
        <taxon>Gunneridae</taxon>
        <taxon>Pentapetalae</taxon>
        <taxon>rosids</taxon>
        <taxon>fabids</taxon>
        <taxon>Fabales</taxon>
        <taxon>Fabaceae</taxon>
        <taxon>Papilionoideae</taxon>
        <taxon>50 kb inversion clade</taxon>
        <taxon>NPAAA clade</taxon>
        <taxon>indigoferoid/millettioid clade</taxon>
        <taxon>Phaseoleae</taxon>
        <taxon>Cajanus</taxon>
    </lineage>
</organism>
<dbReference type="GO" id="GO:0050505">
    <property type="term" value="F:hydroquinone glucosyltransferase activity"/>
    <property type="evidence" value="ECO:0007669"/>
    <property type="project" value="UniProtKB-EC"/>
</dbReference>
<dbReference type="PANTHER" id="PTHR48045:SF6">
    <property type="entry name" value="UDP-GLUCOSYLTRANSFERASE FAMILY PROTEIN"/>
    <property type="match status" value="1"/>
</dbReference>
<evidence type="ECO:0000313" key="2">
    <source>
        <dbReference type="Proteomes" id="UP000075243"/>
    </source>
</evidence>
<gene>
    <name evidence="1" type="ORF">KK1_038993</name>
</gene>
<name>A0A151RB16_CAJCA</name>
<dbReference type="AlphaFoldDB" id="A0A151RB16"/>